<organism evidence="3 4">
    <name type="scientific">Hymenobacter bucti</name>
    <dbReference type="NCBI Taxonomy" id="1844114"/>
    <lineage>
        <taxon>Bacteria</taxon>
        <taxon>Pseudomonadati</taxon>
        <taxon>Bacteroidota</taxon>
        <taxon>Cytophagia</taxon>
        <taxon>Cytophagales</taxon>
        <taxon>Hymenobacteraceae</taxon>
        <taxon>Hymenobacter</taxon>
    </lineage>
</organism>
<feature type="chain" id="PRO_5047148139" evidence="2">
    <location>
        <begin position="27"/>
        <end position="161"/>
    </location>
</feature>
<evidence type="ECO:0000256" key="2">
    <source>
        <dbReference type="SAM" id="SignalP"/>
    </source>
</evidence>
<keyword evidence="4" id="KW-1185">Reference proteome</keyword>
<reference evidence="4" key="1">
    <citation type="journal article" date="2019" name="Int. J. Syst. Evol. Microbiol.">
        <title>The Global Catalogue of Microorganisms (GCM) 10K type strain sequencing project: providing services to taxonomists for standard genome sequencing and annotation.</title>
        <authorList>
            <consortium name="The Broad Institute Genomics Platform"/>
            <consortium name="The Broad Institute Genome Sequencing Center for Infectious Disease"/>
            <person name="Wu L."/>
            <person name="Ma J."/>
        </authorList>
    </citation>
    <scope>NUCLEOTIDE SEQUENCE [LARGE SCALE GENOMIC DNA]</scope>
    <source>
        <strain evidence="4">CGMCC 1.15795</strain>
    </source>
</reference>
<proteinExistence type="predicted"/>
<dbReference type="Proteomes" id="UP001597197">
    <property type="component" value="Unassembled WGS sequence"/>
</dbReference>
<evidence type="ECO:0000313" key="4">
    <source>
        <dbReference type="Proteomes" id="UP001597197"/>
    </source>
</evidence>
<gene>
    <name evidence="3" type="ORF">ACFSDX_14560</name>
</gene>
<name>A0ABW4QW92_9BACT</name>
<feature type="region of interest" description="Disordered" evidence="1">
    <location>
        <begin position="139"/>
        <end position="161"/>
    </location>
</feature>
<evidence type="ECO:0000256" key="1">
    <source>
        <dbReference type="SAM" id="MobiDB-lite"/>
    </source>
</evidence>
<dbReference type="EMBL" id="JBHUFD010000005">
    <property type="protein sequence ID" value="MFD1873666.1"/>
    <property type="molecule type" value="Genomic_DNA"/>
</dbReference>
<accession>A0ABW4QW92</accession>
<comment type="caution">
    <text evidence="3">The sequence shown here is derived from an EMBL/GenBank/DDBJ whole genome shotgun (WGS) entry which is preliminary data.</text>
</comment>
<keyword evidence="2" id="KW-0732">Signal</keyword>
<feature type="signal peptide" evidence="2">
    <location>
        <begin position="1"/>
        <end position="26"/>
    </location>
</feature>
<evidence type="ECO:0000313" key="3">
    <source>
        <dbReference type="EMBL" id="MFD1873666.1"/>
    </source>
</evidence>
<dbReference type="RefSeq" id="WP_382314754.1">
    <property type="nucleotide sequence ID" value="NZ_JBHUFD010000005.1"/>
</dbReference>
<sequence>MSSVLCRRLLAALVVSASAWATPALAQAGRGAVPAPNAQASAGHFAELCQAKLKLAPEQATSLHTYLDQEVNYLNVLAVNGIAADTPSLTATEAQQLDQVLAKLLSPAQLRDFRKLAQTPQAQAYLQSMALLPAASDNLAKGKQRQRRNSEMVAQRLDEAE</sequence>
<protein>
    <submittedName>
        <fullName evidence="3">Uncharacterized protein</fullName>
    </submittedName>
</protein>